<keyword evidence="10" id="KW-1185">Reference proteome</keyword>
<evidence type="ECO:0000256" key="2">
    <source>
        <dbReference type="ARBA" id="ARBA00002388"/>
    </source>
</evidence>
<dbReference type="GO" id="GO:0005783">
    <property type="term" value="C:endoplasmic reticulum"/>
    <property type="evidence" value="ECO:0007669"/>
    <property type="project" value="TreeGrafter"/>
</dbReference>
<evidence type="ECO:0000256" key="6">
    <source>
        <dbReference type="PROSITE-ProRule" id="PRU00277"/>
    </source>
</evidence>
<feature type="signal peptide" evidence="7">
    <location>
        <begin position="1"/>
        <end position="23"/>
    </location>
</feature>
<dbReference type="Gene3D" id="3.10.50.40">
    <property type="match status" value="1"/>
</dbReference>
<keyword evidence="4 6" id="KW-0697">Rotamase</keyword>
<dbReference type="InterPro" id="IPR001179">
    <property type="entry name" value="PPIase_FKBP_dom"/>
</dbReference>
<evidence type="ECO:0000313" key="9">
    <source>
        <dbReference type="EMBL" id="PGH07936.1"/>
    </source>
</evidence>
<dbReference type="PROSITE" id="PS50059">
    <property type="entry name" value="FKBP_PPIASE"/>
    <property type="match status" value="1"/>
</dbReference>
<evidence type="ECO:0000256" key="4">
    <source>
        <dbReference type="ARBA" id="ARBA00023110"/>
    </source>
</evidence>
<evidence type="ECO:0000256" key="5">
    <source>
        <dbReference type="ARBA" id="ARBA00023235"/>
    </source>
</evidence>
<name>A0A2B7XFL9_9EURO</name>
<organism evidence="9 10">
    <name type="scientific">Helicocarpus griseus UAMH5409</name>
    <dbReference type="NCBI Taxonomy" id="1447875"/>
    <lineage>
        <taxon>Eukaryota</taxon>
        <taxon>Fungi</taxon>
        <taxon>Dikarya</taxon>
        <taxon>Ascomycota</taxon>
        <taxon>Pezizomycotina</taxon>
        <taxon>Eurotiomycetes</taxon>
        <taxon>Eurotiomycetidae</taxon>
        <taxon>Onygenales</taxon>
        <taxon>Ajellomycetaceae</taxon>
        <taxon>Helicocarpus</taxon>
    </lineage>
</organism>
<dbReference type="InterPro" id="IPR046357">
    <property type="entry name" value="PPIase_dom_sf"/>
</dbReference>
<evidence type="ECO:0000259" key="8">
    <source>
        <dbReference type="PROSITE" id="PS50059"/>
    </source>
</evidence>
<dbReference type="PANTHER" id="PTHR45779">
    <property type="entry name" value="PEPTIDYLPROLYL ISOMERASE"/>
    <property type="match status" value="1"/>
</dbReference>
<dbReference type="InterPro" id="IPR044609">
    <property type="entry name" value="FKBP2/11"/>
</dbReference>
<proteinExistence type="predicted"/>
<accession>A0A2B7XFL9</accession>
<comment type="caution">
    <text evidence="9">The sequence shown here is derived from an EMBL/GenBank/DDBJ whole genome shotgun (WGS) entry which is preliminary data.</text>
</comment>
<evidence type="ECO:0000256" key="7">
    <source>
        <dbReference type="SAM" id="SignalP"/>
    </source>
</evidence>
<dbReference type="Proteomes" id="UP000223968">
    <property type="component" value="Unassembled WGS sequence"/>
</dbReference>
<dbReference type="AlphaFoldDB" id="A0A2B7XFL9"/>
<evidence type="ECO:0000313" key="10">
    <source>
        <dbReference type="Proteomes" id="UP000223968"/>
    </source>
</evidence>
<keyword evidence="7" id="KW-0732">Signal</keyword>
<comment type="function">
    <text evidence="2">PPIases accelerate the folding of proteins. It catalyzes the cis-trans isomerization of proline imidic peptide bonds in oligopeptides.</text>
</comment>
<evidence type="ECO:0000256" key="1">
    <source>
        <dbReference type="ARBA" id="ARBA00000971"/>
    </source>
</evidence>
<dbReference type="SUPFAM" id="SSF54534">
    <property type="entry name" value="FKBP-like"/>
    <property type="match status" value="1"/>
</dbReference>
<feature type="domain" description="PPIase FKBP-type" evidence="8">
    <location>
        <begin position="47"/>
        <end position="135"/>
    </location>
</feature>
<dbReference type="EC" id="5.2.1.8" evidence="3 6"/>
<comment type="catalytic activity">
    <reaction evidence="1 6">
        <text>[protein]-peptidylproline (omega=180) = [protein]-peptidylproline (omega=0)</text>
        <dbReference type="Rhea" id="RHEA:16237"/>
        <dbReference type="Rhea" id="RHEA-COMP:10747"/>
        <dbReference type="Rhea" id="RHEA-COMP:10748"/>
        <dbReference type="ChEBI" id="CHEBI:83833"/>
        <dbReference type="ChEBI" id="CHEBI:83834"/>
        <dbReference type="EC" id="5.2.1.8"/>
    </reaction>
</comment>
<evidence type="ECO:0000256" key="3">
    <source>
        <dbReference type="ARBA" id="ARBA00013194"/>
    </source>
</evidence>
<dbReference type="OrthoDB" id="1902587at2759"/>
<dbReference type="Pfam" id="PF00254">
    <property type="entry name" value="FKBP_C"/>
    <property type="match status" value="1"/>
</dbReference>
<dbReference type="EMBL" id="PDNB01000105">
    <property type="protein sequence ID" value="PGH07936.1"/>
    <property type="molecule type" value="Genomic_DNA"/>
</dbReference>
<dbReference type="PANTHER" id="PTHR45779:SF7">
    <property type="entry name" value="PEPTIDYLPROLYL ISOMERASE"/>
    <property type="match status" value="1"/>
</dbReference>
<reference evidence="9 10" key="1">
    <citation type="submission" date="2017-10" db="EMBL/GenBank/DDBJ databases">
        <title>Comparative genomics in systemic dimorphic fungi from Ajellomycetaceae.</title>
        <authorList>
            <person name="Munoz J.F."/>
            <person name="Mcewen J.G."/>
            <person name="Clay O.K."/>
            <person name="Cuomo C.A."/>
        </authorList>
    </citation>
    <scope>NUCLEOTIDE SEQUENCE [LARGE SCALE GENOMIC DNA]</scope>
    <source>
        <strain evidence="9 10">UAMH5409</strain>
    </source>
</reference>
<keyword evidence="5 6" id="KW-0413">Isomerase</keyword>
<dbReference type="GO" id="GO:0003755">
    <property type="term" value="F:peptidyl-prolyl cis-trans isomerase activity"/>
    <property type="evidence" value="ECO:0007669"/>
    <property type="project" value="UniProtKB-KW"/>
</dbReference>
<protein>
    <recommendedName>
        <fullName evidence="3 6">peptidylprolyl isomerase</fullName>
        <ecNumber evidence="3 6">5.2.1.8</ecNumber>
    </recommendedName>
</protein>
<dbReference type="STRING" id="1447875.A0A2B7XFL9"/>
<gene>
    <name evidence="9" type="ORF">AJ79_06144</name>
</gene>
<feature type="chain" id="PRO_5013061238" description="peptidylprolyl isomerase" evidence="7">
    <location>
        <begin position="24"/>
        <end position="142"/>
    </location>
</feature>
<sequence length="142" mass="15474">MRAQSILAFLSLSLLSLTTSVAAQDSPNGLIIEKTKTVDCDRRTTAGDTVEMHYRGTLQSDGTKFDASYDRGQPLTFTVGKGQVIKGWDQGLLDMCVGEKRKLIISPELAYGDRGIGPIPPKSTLIFETELVSIKGTPKREL</sequence>
<dbReference type="FunFam" id="3.10.50.40:FF:000006">
    <property type="entry name" value="Peptidyl-prolyl cis-trans isomerase"/>
    <property type="match status" value="1"/>
</dbReference>